<feature type="transmembrane region" description="Helical" evidence="12">
    <location>
        <begin position="144"/>
        <end position="163"/>
    </location>
</feature>
<evidence type="ECO:0000256" key="2">
    <source>
        <dbReference type="ARBA" id="ARBA00022475"/>
    </source>
</evidence>
<feature type="transmembrane region" description="Helical" evidence="12">
    <location>
        <begin position="183"/>
        <end position="204"/>
    </location>
</feature>
<dbReference type="PANTHER" id="PTHR35457:SF1">
    <property type="entry name" value="HEME A SYNTHASE"/>
    <property type="match status" value="1"/>
</dbReference>
<dbReference type="GO" id="GO:0046872">
    <property type="term" value="F:metal ion binding"/>
    <property type="evidence" value="ECO:0007669"/>
    <property type="project" value="UniProtKB-KW"/>
</dbReference>
<evidence type="ECO:0000256" key="9">
    <source>
        <dbReference type="ARBA" id="ARBA00023136"/>
    </source>
</evidence>
<keyword evidence="14" id="KW-1185">Reference proteome</keyword>
<protein>
    <submittedName>
        <fullName evidence="13">COX15/CtaA family protein</fullName>
    </submittedName>
</protein>
<evidence type="ECO:0000256" key="10">
    <source>
        <dbReference type="ARBA" id="ARBA00023157"/>
    </source>
</evidence>
<evidence type="ECO:0000256" key="1">
    <source>
        <dbReference type="ARBA" id="ARBA00004141"/>
    </source>
</evidence>
<evidence type="ECO:0000313" key="13">
    <source>
        <dbReference type="EMBL" id="MCO6045502.1"/>
    </source>
</evidence>
<organism evidence="13 14">
    <name type="scientific">Aeoliella straminimaris</name>
    <dbReference type="NCBI Taxonomy" id="2954799"/>
    <lineage>
        <taxon>Bacteria</taxon>
        <taxon>Pseudomonadati</taxon>
        <taxon>Planctomycetota</taxon>
        <taxon>Planctomycetia</taxon>
        <taxon>Pirellulales</taxon>
        <taxon>Lacipirellulaceae</taxon>
        <taxon>Aeoliella</taxon>
    </lineage>
</organism>
<dbReference type="InterPro" id="IPR050450">
    <property type="entry name" value="COX15/CtaA_HemeA_synthase"/>
</dbReference>
<dbReference type="GO" id="GO:0016491">
    <property type="term" value="F:oxidoreductase activity"/>
    <property type="evidence" value="ECO:0007669"/>
    <property type="project" value="UniProtKB-KW"/>
</dbReference>
<reference evidence="13" key="1">
    <citation type="submission" date="2022-06" db="EMBL/GenBank/DDBJ databases">
        <title>Aeoliella straminimaris, a novel planctomycete from sediments.</title>
        <authorList>
            <person name="Vitorino I.R."/>
            <person name="Lage O.M."/>
        </authorList>
    </citation>
    <scope>NUCLEOTIDE SEQUENCE</scope>
    <source>
        <strain evidence="13">ICT_H6.2</strain>
    </source>
</reference>
<dbReference type="InterPro" id="IPR003780">
    <property type="entry name" value="COX15/CtaA_fam"/>
</dbReference>
<name>A0A9X2FCG5_9BACT</name>
<proteinExistence type="predicted"/>
<dbReference type="PANTHER" id="PTHR35457">
    <property type="entry name" value="HEME A SYNTHASE"/>
    <property type="match status" value="1"/>
</dbReference>
<accession>A0A9X2FCG5</accession>
<dbReference type="EMBL" id="JAMXLR010000055">
    <property type="protein sequence ID" value="MCO6045502.1"/>
    <property type="molecule type" value="Genomic_DNA"/>
</dbReference>
<dbReference type="GO" id="GO:0016020">
    <property type="term" value="C:membrane"/>
    <property type="evidence" value="ECO:0007669"/>
    <property type="project" value="UniProtKB-SubCell"/>
</dbReference>
<comment type="pathway">
    <text evidence="11">Porphyrin-containing compound metabolism.</text>
</comment>
<feature type="transmembrane region" description="Helical" evidence="12">
    <location>
        <begin position="224"/>
        <end position="242"/>
    </location>
</feature>
<keyword evidence="6" id="KW-0560">Oxidoreductase</keyword>
<feature type="transmembrane region" description="Helical" evidence="12">
    <location>
        <begin position="298"/>
        <end position="326"/>
    </location>
</feature>
<evidence type="ECO:0000256" key="12">
    <source>
        <dbReference type="SAM" id="Phobius"/>
    </source>
</evidence>
<evidence type="ECO:0000256" key="6">
    <source>
        <dbReference type="ARBA" id="ARBA00023002"/>
    </source>
</evidence>
<evidence type="ECO:0000256" key="11">
    <source>
        <dbReference type="ARBA" id="ARBA00023444"/>
    </source>
</evidence>
<gene>
    <name evidence="13" type="ORF">NG895_16445</name>
</gene>
<keyword evidence="7" id="KW-0408">Iron</keyword>
<keyword evidence="10" id="KW-1015">Disulfide bond</keyword>
<feature type="transmembrane region" description="Helical" evidence="12">
    <location>
        <begin position="89"/>
        <end position="106"/>
    </location>
</feature>
<evidence type="ECO:0000256" key="5">
    <source>
        <dbReference type="ARBA" id="ARBA00022989"/>
    </source>
</evidence>
<keyword evidence="8" id="KW-0350">Heme biosynthesis</keyword>
<dbReference type="AlphaFoldDB" id="A0A9X2FCG5"/>
<evidence type="ECO:0000256" key="7">
    <source>
        <dbReference type="ARBA" id="ARBA00023004"/>
    </source>
</evidence>
<keyword evidence="5 12" id="KW-1133">Transmembrane helix</keyword>
<comment type="caution">
    <text evidence="13">The sequence shown here is derived from an EMBL/GenBank/DDBJ whole genome shotgun (WGS) entry which is preliminary data.</text>
</comment>
<comment type="subcellular location">
    <subcellularLocation>
        <location evidence="1">Membrane</location>
        <topology evidence="1">Multi-pass membrane protein</topology>
    </subcellularLocation>
</comment>
<keyword evidence="9 12" id="KW-0472">Membrane</keyword>
<dbReference type="Pfam" id="PF02628">
    <property type="entry name" value="COX15-CtaA"/>
    <property type="match status" value="1"/>
</dbReference>
<feature type="transmembrane region" description="Helical" evidence="12">
    <location>
        <begin position="27"/>
        <end position="46"/>
    </location>
</feature>
<keyword evidence="3 12" id="KW-0812">Transmembrane</keyword>
<evidence type="ECO:0000313" key="14">
    <source>
        <dbReference type="Proteomes" id="UP001155241"/>
    </source>
</evidence>
<evidence type="ECO:0000256" key="4">
    <source>
        <dbReference type="ARBA" id="ARBA00022723"/>
    </source>
</evidence>
<feature type="transmembrane region" description="Helical" evidence="12">
    <location>
        <begin position="118"/>
        <end position="138"/>
    </location>
</feature>
<feature type="transmembrane region" description="Helical" evidence="12">
    <location>
        <begin position="254"/>
        <end position="278"/>
    </location>
</feature>
<sequence length="348" mass="37914">MSKSKRHRRNAQRSPNAEPASARWTRWVAWLLCAITFPLLWLGGLVTTTKSGMAVPDWPGTYGYNLFLYPWTTWLFGPWDLFVEHGHRLLASLSGLVTIVLLVMLYKYESRPWMKTVGVVALVAVIAQGVLGGLRVVLDERLLAMVHGSVGPLFFVLTVAMVVWTSRSWLTARKVDQQGLARLAPLAAATGILVYVQMVVGAMLRHMPVTVSPYSFESVVKVHLVLATVVLMLTLVVARMCVASAAPTGVRCTGWSIIAVVLLQISLGVATWISKYGVPVWARGMYSPSSQSVLADGWWQAHIVTAHQAVGSALLASLVVATMLAWRYAPASIVNTETESFSKGVATG</sequence>
<keyword evidence="4" id="KW-0479">Metal-binding</keyword>
<dbReference type="RefSeq" id="WP_252853614.1">
    <property type="nucleotide sequence ID" value="NZ_JAMXLR010000055.1"/>
</dbReference>
<keyword evidence="2" id="KW-1003">Cell membrane</keyword>
<dbReference type="GO" id="GO:0006784">
    <property type="term" value="P:heme A biosynthetic process"/>
    <property type="evidence" value="ECO:0007669"/>
    <property type="project" value="InterPro"/>
</dbReference>
<dbReference type="Proteomes" id="UP001155241">
    <property type="component" value="Unassembled WGS sequence"/>
</dbReference>
<evidence type="ECO:0000256" key="8">
    <source>
        <dbReference type="ARBA" id="ARBA00023133"/>
    </source>
</evidence>
<evidence type="ECO:0000256" key="3">
    <source>
        <dbReference type="ARBA" id="ARBA00022692"/>
    </source>
</evidence>